<feature type="region of interest" description="Disordered" evidence="1">
    <location>
        <begin position="52"/>
        <end position="92"/>
    </location>
</feature>
<feature type="compositionally biased region" description="Basic and acidic residues" evidence="1">
    <location>
        <begin position="74"/>
        <end position="84"/>
    </location>
</feature>
<comment type="caution">
    <text evidence="2">The sequence shown here is derived from an EMBL/GenBank/DDBJ whole genome shotgun (WGS) entry which is preliminary data.</text>
</comment>
<dbReference type="Proteomes" id="UP001607302">
    <property type="component" value="Unassembled WGS sequence"/>
</dbReference>
<evidence type="ECO:0000256" key="1">
    <source>
        <dbReference type="SAM" id="MobiDB-lite"/>
    </source>
</evidence>
<protein>
    <submittedName>
        <fullName evidence="2">Uncharacterized protein</fullName>
    </submittedName>
</protein>
<keyword evidence="3" id="KW-1185">Reference proteome</keyword>
<dbReference type="EMBL" id="JAUDFV010000139">
    <property type="protein sequence ID" value="KAL2724200.1"/>
    <property type="molecule type" value="Genomic_DNA"/>
</dbReference>
<sequence>MRFESEKGESVVEGGPYEGNWRLLGEHIALSILFRATPTDLRGNEMVRPSYVEANGSSSSSSSSSRRGAICVGGKEEGGNEQRHMVGLKPGN</sequence>
<proteinExistence type="predicted"/>
<evidence type="ECO:0000313" key="3">
    <source>
        <dbReference type="Proteomes" id="UP001607302"/>
    </source>
</evidence>
<name>A0ABD2AUP4_VESSQ</name>
<accession>A0ABD2AUP4</accession>
<gene>
    <name evidence="2" type="ORF">V1478_008713</name>
</gene>
<evidence type="ECO:0000313" key="2">
    <source>
        <dbReference type="EMBL" id="KAL2724200.1"/>
    </source>
</evidence>
<organism evidence="2 3">
    <name type="scientific">Vespula squamosa</name>
    <name type="common">Southern yellow jacket</name>
    <name type="synonym">Wasp</name>
    <dbReference type="NCBI Taxonomy" id="30214"/>
    <lineage>
        <taxon>Eukaryota</taxon>
        <taxon>Metazoa</taxon>
        <taxon>Ecdysozoa</taxon>
        <taxon>Arthropoda</taxon>
        <taxon>Hexapoda</taxon>
        <taxon>Insecta</taxon>
        <taxon>Pterygota</taxon>
        <taxon>Neoptera</taxon>
        <taxon>Endopterygota</taxon>
        <taxon>Hymenoptera</taxon>
        <taxon>Apocrita</taxon>
        <taxon>Aculeata</taxon>
        <taxon>Vespoidea</taxon>
        <taxon>Vespidae</taxon>
        <taxon>Vespinae</taxon>
        <taxon>Vespula</taxon>
    </lineage>
</organism>
<dbReference type="AlphaFoldDB" id="A0ABD2AUP4"/>
<reference evidence="2 3" key="1">
    <citation type="journal article" date="2024" name="Ann. Entomol. Soc. Am.">
        <title>Genomic analyses of the southern and eastern yellowjacket wasps (Hymenoptera: Vespidae) reveal evolutionary signatures of social life.</title>
        <authorList>
            <person name="Catto M.A."/>
            <person name="Caine P.B."/>
            <person name="Orr S.E."/>
            <person name="Hunt B.G."/>
            <person name="Goodisman M.A.D."/>
        </authorList>
    </citation>
    <scope>NUCLEOTIDE SEQUENCE [LARGE SCALE GENOMIC DNA]</scope>
    <source>
        <strain evidence="2">233</strain>
        <tissue evidence="2">Head and thorax</tissue>
    </source>
</reference>